<dbReference type="RefSeq" id="WP_343979196.1">
    <property type="nucleotide sequence ID" value="NZ_BAAAJG010000011.1"/>
</dbReference>
<name>A0ABW4FVT2_9PSEU</name>
<evidence type="ECO:0000313" key="2">
    <source>
        <dbReference type="Proteomes" id="UP001597145"/>
    </source>
</evidence>
<protein>
    <submittedName>
        <fullName evidence="1">Uncharacterized protein</fullName>
    </submittedName>
</protein>
<comment type="caution">
    <text evidence="1">The sequence shown here is derived from an EMBL/GenBank/DDBJ whole genome shotgun (WGS) entry which is preliminary data.</text>
</comment>
<sequence length="64" mass="7290">MPLVEPLRLCPHRRSLLYRSSGGSTWCLCTLVADPADQHVDDRLEAARKRWDELGRAKGPFRDA</sequence>
<dbReference type="Proteomes" id="UP001597145">
    <property type="component" value="Unassembled WGS sequence"/>
</dbReference>
<evidence type="ECO:0000313" key="1">
    <source>
        <dbReference type="EMBL" id="MFD1533756.1"/>
    </source>
</evidence>
<accession>A0ABW4FVT2</accession>
<gene>
    <name evidence="1" type="ORF">ACFSCY_30505</name>
</gene>
<dbReference type="EMBL" id="JBHUCP010000026">
    <property type="protein sequence ID" value="MFD1533756.1"/>
    <property type="molecule type" value="Genomic_DNA"/>
</dbReference>
<organism evidence="1 2">
    <name type="scientific">Pseudonocardia aurantiaca</name>
    <dbReference type="NCBI Taxonomy" id="75290"/>
    <lineage>
        <taxon>Bacteria</taxon>
        <taxon>Bacillati</taxon>
        <taxon>Actinomycetota</taxon>
        <taxon>Actinomycetes</taxon>
        <taxon>Pseudonocardiales</taxon>
        <taxon>Pseudonocardiaceae</taxon>
        <taxon>Pseudonocardia</taxon>
    </lineage>
</organism>
<reference evidence="2" key="1">
    <citation type="journal article" date="2019" name="Int. J. Syst. Evol. Microbiol.">
        <title>The Global Catalogue of Microorganisms (GCM) 10K type strain sequencing project: providing services to taxonomists for standard genome sequencing and annotation.</title>
        <authorList>
            <consortium name="The Broad Institute Genomics Platform"/>
            <consortium name="The Broad Institute Genome Sequencing Center for Infectious Disease"/>
            <person name="Wu L."/>
            <person name="Ma J."/>
        </authorList>
    </citation>
    <scope>NUCLEOTIDE SEQUENCE [LARGE SCALE GENOMIC DNA]</scope>
    <source>
        <strain evidence="2">JCM 12165</strain>
    </source>
</reference>
<proteinExistence type="predicted"/>
<keyword evidence="2" id="KW-1185">Reference proteome</keyword>